<keyword evidence="4" id="KW-1185">Reference proteome</keyword>
<evidence type="ECO:0000313" key="4">
    <source>
        <dbReference type="Proteomes" id="UP000654947"/>
    </source>
</evidence>
<evidence type="ECO:0000256" key="1">
    <source>
        <dbReference type="SAM" id="MobiDB-lite"/>
    </source>
</evidence>
<keyword evidence="2" id="KW-0812">Transmembrane</keyword>
<dbReference type="AlphaFoldDB" id="A0A918XE79"/>
<comment type="caution">
    <text evidence="3">The sequence shown here is derived from an EMBL/GenBank/DDBJ whole genome shotgun (WGS) entry which is preliminary data.</text>
</comment>
<keyword evidence="2" id="KW-1133">Transmembrane helix</keyword>
<feature type="transmembrane region" description="Helical" evidence="2">
    <location>
        <begin position="54"/>
        <end position="74"/>
    </location>
</feature>
<reference evidence="3 4" key="1">
    <citation type="journal article" date="2014" name="Int. J. Syst. Evol. Microbiol.">
        <title>Complete genome sequence of Corynebacterium casei LMG S-19264T (=DSM 44701T), isolated from a smear-ripened cheese.</title>
        <authorList>
            <consortium name="US DOE Joint Genome Institute (JGI-PGF)"/>
            <person name="Walter F."/>
            <person name="Albersmeier A."/>
            <person name="Kalinowski J."/>
            <person name="Ruckert C."/>
        </authorList>
    </citation>
    <scope>NUCLEOTIDE SEQUENCE [LARGE SCALE GENOMIC DNA]</scope>
    <source>
        <strain evidence="3 4">KCTC 19473</strain>
    </source>
</reference>
<evidence type="ECO:0000256" key="2">
    <source>
        <dbReference type="SAM" id="Phobius"/>
    </source>
</evidence>
<feature type="region of interest" description="Disordered" evidence="1">
    <location>
        <begin position="1"/>
        <end position="24"/>
    </location>
</feature>
<dbReference type="InterPro" id="IPR011990">
    <property type="entry name" value="TPR-like_helical_dom_sf"/>
</dbReference>
<feature type="transmembrane region" description="Helical" evidence="2">
    <location>
        <begin position="121"/>
        <end position="139"/>
    </location>
</feature>
<dbReference type="SUPFAM" id="SSF48452">
    <property type="entry name" value="TPR-like"/>
    <property type="match status" value="1"/>
</dbReference>
<dbReference type="EMBL" id="BMXL01000013">
    <property type="protein sequence ID" value="GHD27892.1"/>
    <property type="molecule type" value="Genomic_DNA"/>
</dbReference>
<feature type="compositionally biased region" description="Gly residues" evidence="1">
    <location>
        <begin position="1"/>
        <end position="19"/>
    </location>
</feature>
<proteinExistence type="predicted"/>
<feature type="transmembrane region" description="Helical" evidence="2">
    <location>
        <begin position="80"/>
        <end position="100"/>
    </location>
</feature>
<keyword evidence="2" id="KW-0472">Membrane</keyword>
<gene>
    <name evidence="3" type="ORF">GCM10007147_27350</name>
</gene>
<sequence length="495" mass="52546">MGPGGPGGPGAPMGPGGAGPPELGLFSSPSARRAGLLNLSGVGAGYAHLKQWPFFAAALIITTGLLITAGIMGAADSLLVWAPIFLVWILTAVVHGLFAGRARDRRALTRGEPLPRTRGPLLTAAGLVVAVTAALLGVWQTGEWQLRSADALHGEGRCSEAAEAYERIENGFQLSFSPSLMDRAREGTDACARLERAQQGVDDGEFEQALDDYAAYFEMPRSVWKDSDGEIARIHLDFAQNLAEDGDYEGAQEVYSIIPQDYEGTAAAEEAPGALMDLYRDGTSSYGGDDECTAFEEIDVFAGLDWEAAPSVANAIGNEHPDAALGCGWYSLDAGDPDTADDMHTVLAEDYPDHQPDDVENLEQQVGAGFVEQEMDVLVAVGEETLELQRTGEGGGDKTTLSFGNDSPYEMKLLYVGPDGEHGEVTAEACEDCEVYDDLPTGDCPSGIDTLEAEIEPGEYRVVIGFPGQGGVLHGESVEFGAGETYEDCFFLVNE</sequence>
<organism evidence="3 4">
    <name type="scientific">Nocardiopsis kunsanensis</name>
    <dbReference type="NCBI Taxonomy" id="141693"/>
    <lineage>
        <taxon>Bacteria</taxon>
        <taxon>Bacillati</taxon>
        <taxon>Actinomycetota</taxon>
        <taxon>Actinomycetes</taxon>
        <taxon>Streptosporangiales</taxon>
        <taxon>Nocardiopsidaceae</taxon>
        <taxon>Nocardiopsis</taxon>
    </lineage>
</organism>
<name>A0A918XE79_9ACTN</name>
<dbReference type="Proteomes" id="UP000654947">
    <property type="component" value="Unassembled WGS sequence"/>
</dbReference>
<accession>A0A918XE79</accession>
<dbReference type="RefSeq" id="WP_193518095.1">
    <property type="nucleotide sequence ID" value="NZ_BMXL01000013.1"/>
</dbReference>
<protein>
    <submittedName>
        <fullName evidence="3">Uncharacterized protein</fullName>
    </submittedName>
</protein>
<evidence type="ECO:0000313" key="3">
    <source>
        <dbReference type="EMBL" id="GHD27892.1"/>
    </source>
</evidence>